<gene>
    <name evidence="1" type="ORF">BC938DRAFT_479863</name>
</gene>
<proteinExistence type="predicted"/>
<protein>
    <submittedName>
        <fullName evidence="1">Uncharacterized protein</fullName>
    </submittedName>
</protein>
<keyword evidence="2" id="KW-1185">Reference proteome</keyword>
<dbReference type="EMBL" id="RBNJ01000431">
    <property type="protein sequence ID" value="RUS34530.1"/>
    <property type="molecule type" value="Genomic_DNA"/>
</dbReference>
<evidence type="ECO:0000313" key="1">
    <source>
        <dbReference type="EMBL" id="RUS34530.1"/>
    </source>
</evidence>
<dbReference type="Proteomes" id="UP000274822">
    <property type="component" value="Unassembled WGS sequence"/>
</dbReference>
<dbReference type="AlphaFoldDB" id="A0A433QXJ7"/>
<organism evidence="1 2">
    <name type="scientific">Jimgerdemannia flammicorona</name>
    <dbReference type="NCBI Taxonomy" id="994334"/>
    <lineage>
        <taxon>Eukaryota</taxon>
        <taxon>Fungi</taxon>
        <taxon>Fungi incertae sedis</taxon>
        <taxon>Mucoromycota</taxon>
        <taxon>Mucoromycotina</taxon>
        <taxon>Endogonomycetes</taxon>
        <taxon>Endogonales</taxon>
        <taxon>Endogonaceae</taxon>
        <taxon>Jimgerdemannia</taxon>
    </lineage>
</organism>
<accession>A0A433QXJ7</accession>
<sequence>MFNTSVTSYYLTVNFTDPTTGKALNNTALVAYAFFSSTQISKCNKPVPSVQC</sequence>
<evidence type="ECO:0000313" key="2">
    <source>
        <dbReference type="Proteomes" id="UP000274822"/>
    </source>
</evidence>
<comment type="caution">
    <text evidence="1">The sequence shown here is derived from an EMBL/GenBank/DDBJ whole genome shotgun (WGS) entry which is preliminary data.</text>
</comment>
<reference evidence="1 2" key="1">
    <citation type="journal article" date="2018" name="New Phytol.">
        <title>Phylogenomics of Endogonaceae and evolution of mycorrhizas within Mucoromycota.</title>
        <authorList>
            <person name="Chang Y."/>
            <person name="Desiro A."/>
            <person name="Na H."/>
            <person name="Sandor L."/>
            <person name="Lipzen A."/>
            <person name="Clum A."/>
            <person name="Barry K."/>
            <person name="Grigoriev I.V."/>
            <person name="Martin F.M."/>
            <person name="Stajich J.E."/>
            <person name="Smith M.E."/>
            <person name="Bonito G."/>
            <person name="Spatafora J.W."/>
        </authorList>
    </citation>
    <scope>NUCLEOTIDE SEQUENCE [LARGE SCALE GENOMIC DNA]</scope>
    <source>
        <strain evidence="1 2">AD002</strain>
    </source>
</reference>
<name>A0A433QXJ7_9FUNG</name>